<dbReference type="GO" id="GO:0005737">
    <property type="term" value="C:cytoplasm"/>
    <property type="evidence" value="ECO:0007669"/>
    <property type="project" value="TreeGrafter"/>
</dbReference>
<feature type="domain" description="Dynamin N-terminal" evidence="1">
    <location>
        <begin position="66"/>
        <end position="93"/>
    </location>
</feature>
<accession>A0AA38GJ62</accession>
<evidence type="ECO:0000313" key="3">
    <source>
        <dbReference type="Proteomes" id="UP000824469"/>
    </source>
</evidence>
<dbReference type="Proteomes" id="UP000824469">
    <property type="component" value="Unassembled WGS sequence"/>
</dbReference>
<sequence>PSLKNHTRLFDYHHNGGIRTREALMAREYENSKKLGLWQSLIPPISKFQGILSQLDCESVIDLPQVAVVGSQRSGISSVLEALVGRDFLPRGLDKCQNLLRSDIRDRALGFGSELSIQREDASSAYDAVDKKIR</sequence>
<dbReference type="PANTHER" id="PTHR11566:SF21">
    <property type="entry name" value="DYNAMIN RELATED PROTEIN 1, ISOFORM A"/>
    <property type="match status" value="1"/>
</dbReference>
<evidence type="ECO:0000259" key="1">
    <source>
        <dbReference type="Pfam" id="PF00350"/>
    </source>
</evidence>
<dbReference type="GO" id="GO:0008017">
    <property type="term" value="F:microtubule binding"/>
    <property type="evidence" value="ECO:0007669"/>
    <property type="project" value="TreeGrafter"/>
</dbReference>
<dbReference type="Gene3D" id="3.40.50.300">
    <property type="entry name" value="P-loop containing nucleotide triphosphate hydrolases"/>
    <property type="match status" value="1"/>
</dbReference>
<dbReference type="InterPro" id="IPR027417">
    <property type="entry name" value="P-loop_NTPase"/>
</dbReference>
<feature type="non-terminal residue" evidence="2">
    <location>
        <position position="1"/>
    </location>
</feature>
<dbReference type="AlphaFoldDB" id="A0AA38GJ62"/>
<evidence type="ECO:0000313" key="2">
    <source>
        <dbReference type="EMBL" id="KAH9321975.1"/>
    </source>
</evidence>
<keyword evidence="3" id="KW-1185">Reference proteome</keyword>
<dbReference type="GO" id="GO:0016020">
    <property type="term" value="C:membrane"/>
    <property type="evidence" value="ECO:0007669"/>
    <property type="project" value="TreeGrafter"/>
</dbReference>
<dbReference type="Pfam" id="PF00350">
    <property type="entry name" value="Dynamin_N"/>
    <property type="match status" value="1"/>
</dbReference>
<dbReference type="EMBL" id="JAHRHJ020000003">
    <property type="protein sequence ID" value="KAH9321975.1"/>
    <property type="molecule type" value="Genomic_DNA"/>
</dbReference>
<dbReference type="GO" id="GO:0003924">
    <property type="term" value="F:GTPase activity"/>
    <property type="evidence" value="ECO:0007669"/>
    <property type="project" value="TreeGrafter"/>
</dbReference>
<dbReference type="InterPro" id="IPR045063">
    <property type="entry name" value="Dynamin_N"/>
</dbReference>
<reference evidence="2 3" key="1">
    <citation type="journal article" date="2021" name="Nat. Plants">
        <title>The Taxus genome provides insights into paclitaxel biosynthesis.</title>
        <authorList>
            <person name="Xiong X."/>
            <person name="Gou J."/>
            <person name="Liao Q."/>
            <person name="Li Y."/>
            <person name="Zhou Q."/>
            <person name="Bi G."/>
            <person name="Li C."/>
            <person name="Du R."/>
            <person name="Wang X."/>
            <person name="Sun T."/>
            <person name="Guo L."/>
            <person name="Liang H."/>
            <person name="Lu P."/>
            <person name="Wu Y."/>
            <person name="Zhang Z."/>
            <person name="Ro D.K."/>
            <person name="Shang Y."/>
            <person name="Huang S."/>
            <person name="Yan J."/>
        </authorList>
    </citation>
    <scope>NUCLEOTIDE SEQUENCE [LARGE SCALE GENOMIC DNA]</scope>
    <source>
        <strain evidence="2">Ta-2019</strain>
    </source>
</reference>
<protein>
    <recommendedName>
        <fullName evidence="1">Dynamin N-terminal domain-containing protein</fullName>
    </recommendedName>
</protein>
<feature type="non-terminal residue" evidence="2">
    <location>
        <position position="134"/>
    </location>
</feature>
<proteinExistence type="predicted"/>
<name>A0AA38GJ62_TAXCH</name>
<organism evidence="2 3">
    <name type="scientific">Taxus chinensis</name>
    <name type="common">Chinese yew</name>
    <name type="synonym">Taxus wallichiana var. chinensis</name>
    <dbReference type="NCBI Taxonomy" id="29808"/>
    <lineage>
        <taxon>Eukaryota</taxon>
        <taxon>Viridiplantae</taxon>
        <taxon>Streptophyta</taxon>
        <taxon>Embryophyta</taxon>
        <taxon>Tracheophyta</taxon>
        <taxon>Spermatophyta</taxon>
        <taxon>Pinopsida</taxon>
        <taxon>Pinidae</taxon>
        <taxon>Conifers II</taxon>
        <taxon>Cupressales</taxon>
        <taxon>Taxaceae</taxon>
        <taxon>Taxus</taxon>
    </lineage>
</organism>
<comment type="caution">
    <text evidence="2">The sequence shown here is derived from an EMBL/GenBank/DDBJ whole genome shotgun (WGS) entry which is preliminary data.</text>
</comment>
<dbReference type="SUPFAM" id="SSF52540">
    <property type="entry name" value="P-loop containing nucleoside triphosphate hydrolases"/>
    <property type="match status" value="1"/>
</dbReference>
<gene>
    <name evidence="2" type="ORF">KI387_016614</name>
</gene>
<dbReference type="PANTHER" id="PTHR11566">
    <property type="entry name" value="DYNAMIN"/>
    <property type="match status" value="1"/>
</dbReference>
<dbReference type="InterPro" id="IPR022812">
    <property type="entry name" value="Dynamin"/>
</dbReference>
<dbReference type="GO" id="GO:0005874">
    <property type="term" value="C:microtubule"/>
    <property type="evidence" value="ECO:0007669"/>
    <property type="project" value="TreeGrafter"/>
</dbReference>